<dbReference type="PANTHER" id="PTHR30055">
    <property type="entry name" value="HTH-TYPE TRANSCRIPTIONAL REGULATOR RUTR"/>
    <property type="match status" value="1"/>
</dbReference>
<dbReference type="EMBL" id="JAIBOA010000007">
    <property type="protein sequence ID" value="MBW8483355.1"/>
    <property type="molecule type" value="Genomic_DNA"/>
</dbReference>
<dbReference type="PANTHER" id="PTHR30055:SF234">
    <property type="entry name" value="HTH-TYPE TRANSCRIPTIONAL REGULATOR BETI"/>
    <property type="match status" value="1"/>
</dbReference>
<dbReference type="InterPro" id="IPR009057">
    <property type="entry name" value="Homeodomain-like_sf"/>
</dbReference>
<dbReference type="InterPro" id="IPR001647">
    <property type="entry name" value="HTH_TetR"/>
</dbReference>
<keyword evidence="2 4" id="KW-0238">DNA-binding</keyword>
<feature type="DNA-binding region" description="H-T-H motif" evidence="4">
    <location>
        <begin position="32"/>
        <end position="51"/>
    </location>
</feature>
<dbReference type="InterPro" id="IPR050109">
    <property type="entry name" value="HTH-type_TetR-like_transc_reg"/>
</dbReference>
<dbReference type="Gene3D" id="1.10.357.10">
    <property type="entry name" value="Tetracycline Repressor, domain 2"/>
    <property type="match status" value="1"/>
</dbReference>
<evidence type="ECO:0000256" key="2">
    <source>
        <dbReference type="ARBA" id="ARBA00023125"/>
    </source>
</evidence>
<evidence type="ECO:0000256" key="4">
    <source>
        <dbReference type="PROSITE-ProRule" id="PRU00335"/>
    </source>
</evidence>
<dbReference type="PROSITE" id="PS50977">
    <property type="entry name" value="HTH_TETR_2"/>
    <property type="match status" value="1"/>
</dbReference>
<keyword evidence="3" id="KW-0804">Transcription</keyword>
<keyword evidence="7" id="KW-1185">Reference proteome</keyword>
<reference evidence="6 7" key="1">
    <citation type="submission" date="2021-07" db="EMBL/GenBank/DDBJ databases">
        <title>Actinomadura sp. PM05-2 isolated from lichen.</title>
        <authorList>
            <person name="Somphong A."/>
            <person name="Phongsopitanun W."/>
            <person name="Tanasupawat S."/>
            <person name="Peongsungnone V."/>
        </authorList>
    </citation>
    <scope>NUCLEOTIDE SEQUENCE [LARGE SCALE GENOMIC DNA]</scope>
    <source>
        <strain evidence="6 7">PM05-2</strain>
    </source>
</reference>
<accession>A0ABS7FT21</accession>
<evidence type="ECO:0000313" key="6">
    <source>
        <dbReference type="EMBL" id="MBW8483355.1"/>
    </source>
</evidence>
<evidence type="ECO:0000313" key="7">
    <source>
        <dbReference type="Proteomes" id="UP000774570"/>
    </source>
</evidence>
<organism evidence="6 7">
    <name type="scientific">Actinomadura parmotrematis</name>
    <dbReference type="NCBI Taxonomy" id="2864039"/>
    <lineage>
        <taxon>Bacteria</taxon>
        <taxon>Bacillati</taxon>
        <taxon>Actinomycetota</taxon>
        <taxon>Actinomycetes</taxon>
        <taxon>Streptosporangiales</taxon>
        <taxon>Thermomonosporaceae</taxon>
        <taxon>Actinomadura</taxon>
    </lineage>
</organism>
<comment type="caution">
    <text evidence="6">The sequence shown here is derived from an EMBL/GenBank/DDBJ whole genome shotgun (WGS) entry which is preliminary data.</text>
</comment>
<evidence type="ECO:0000259" key="5">
    <source>
        <dbReference type="PROSITE" id="PS50977"/>
    </source>
</evidence>
<keyword evidence="1" id="KW-0805">Transcription regulation</keyword>
<dbReference type="RefSeq" id="WP_220166533.1">
    <property type="nucleotide sequence ID" value="NZ_JAIBOA010000007.1"/>
</dbReference>
<dbReference type="Pfam" id="PF00440">
    <property type="entry name" value="TetR_N"/>
    <property type="match status" value="1"/>
</dbReference>
<gene>
    <name evidence="6" type="ORF">K1Y72_13300</name>
</gene>
<feature type="domain" description="HTH tetR-type" evidence="5">
    <location>
        <begin position="8"/>
        <end position="69"/>
    </location>
</feature>
<evidence type="ECO:0000256" key="1">
    <source>
        <dbReference type="ARBA" id="ARBA00023015"/>
    </source>
</evidence>
<sequence length="198" mass="20724">MTAARGREATEDALRGAAARLLSRGGVLAGLNLREVADEAGVNRGLVYQYFGSRRSLLRSALLHAARRNAADAASASGLPLRDRLAGLIRTNVRLPEAIRLTTLLVLDGDERARVLPNRGAGRAALAADAARGELASGDVDAVHAALTAAVYGYTLLREQLARETGVAAGDLDERVAACLGDLFTARPVPVPADDPPR</sequence>
<protein>
    <submittedName>
        <fullName evidence="6">TetR/AcrR family transcriptional regulator</fullName>
    </submittedName>
</protein>
<name>A0ABS7FT21_9ACTN</name>
<evidence type="ECO:0000256" key="3">
    <source>
        <dbReference type="ARBA" id="ARBA00023163"/>
    </source>
</evidence>
<proteinExistence type="predicted"/>
<dbReference type="SUPFAM" id="SSF46689">
    <property type="entry name" value="Homeodomain-like"/>
    <property type="match status" value="1"/>
</dbReference>
<dbReference type="Proteomes" id="UP000774570">
    <property type="component" value="Unassembled WGS sequence"/>
</dbReference>